<evidence type="ECO:0000313" key="1">
    <source>
        <dbReference type="EMBL" id="KAG8474139.1"/>
    </source>
</evidence>
<comment type="caution">
    <text evidence="1">The sequence shown here is derived from an EMBL/GenBank/DDBJ whole genome shotgun (WGS) entry which is preliminary data.</text>
</comment>
<evidence type="ECO:0000313" key="2">
    <source>
        <dbReference type="Proteomes" id="UP000701853"/>
    </source>
</evidence>
<dbReference type="EMBL" id="JAHUZN010000012">
    <property type="protein sequence ID" value="KAG8474139.1"/>
    <property type="molecule type" value="Genomic_DNA"/>
</dbReference>
<dbReference type="AlphaFoldDB" id="A0A8J5YNX7"/>
<sequence length="66" mass="7583">MAKSEKLTNLSFTLEPLGTEICSKILSRTDVRVRLSFPTATTREHLRMEEGRQMMDLEVRGKDTKV</sequence>
<accession>A0A8J5YNX7</accession>
<organism evidence="1 2">
    <name type="scientific">Gossypium anomalum</name>
    <dbReference type="NCBI Taxonomy" id="47600"/>
    <lineage>
        <taxon>Eukaryota</taxon>
        <taxon>Viridiplantae</taxon>
        <taxon>Streptophyta</taxon>
        <taxon>Embryophyta</taxon>
        <taxon>Tracheophyta</taxon>
        <taxon>Spermatophyta</taxon>
        <taxon>Magnoliopsida</taxon>
        <taxon>eudicotyledons</taxon>
        <taxon>Gunneridae</taxon>
        <taxon>Pentapetalae</taxon>
        <taxon>rosids</taxon>
        <taxon>malvids</taxon>
        <taxon>Malvales</taxon>
        <taxon>Malvaceae</taxon>
        <taxon>Malvoideae</taxon>
        <taxon>Gossypium</taxon>
    </lineage>
</organism>
<proteinExistence type="predicted"/>
<gene>
    <name evidence="1" type="ORF">CXB51_034014</name>
</gene>
<dbReference type="Proteomes" id="UP000701853">
    <property type="component" value="Chromosome 12"/>
</dbReference>
<dbReference type="OrthoDB" id="826043at2759"/>
<protein>
    <submittedName>
        <fullName evidence="1">Uncharacterized protein</fullName>
    </submittedName>
</protein>
<keyword evidence="2" id="KW-1185">Reference proteome</keyword>
<reference evidence="1 2" key="1">
    <citation type="journal article" date="2021" name="bioRxiv">
        <title>The Gossypium anomalum genome as a resource for cotton improvement and evolutionary analysis of hybrid incompatibility.</title>
        <authorList>
            <person name="Grover C.E."/>
            <person name="Yuan D."/>
            <person name="Arick M.A."/>
            <person name="Miller E.R."/>
            <person name="Hu G."/>
            <person name="Peterson D.G."/>
            <person name="Wendel J.F."/>
            <person name="Udall J.A."/>
        </authorList>
    </citation>
    <scope>NUCLEOTIDE SEQUENCE [LARGE SCALE GENOMIC DNA]</scope>
    <source>
        <strain evidence="1">JFW-Udall</strain>
        <tissue evidence="1">Leaf</tissue>
    </source>
</reference>
<name>A0A8J5YNX7_9ROSI</name>